<name>A0A9P4UNR2_9PEZI</name>
<feature type="compositionally biased region" description="Low complexity" evidence="1">
    <location>
        <begin position="148"/>
        <end position="170"/>
    </location>
</feature>
<dbReference type="Proteomes" id="UP000799441">
    <property type="component" value="Unassembled WGS sequence"/>
</dbReference>
<comment type="caution">
    <text evidence="2">The sequence shown here is derived from an EMBL/GenBank/DDBJ whole genome shotgun (WGS) entry which is preliminary data.</text>
</comment>
<reference evidence="2" key="1">
    <citation type="journal article" date="2020" name="Stud. Mycol.">
        <title>101 Dothideomycetes genomes: a test case for predicting lifestyles and emergence of pathogens.</title>
        <authorList>
            <person name="Haridas S."/>
            <person name="Albert R."/>
            <person name="Binder M."/>
            <person name="Bloem J."/>
            <person name="Labutti K."/>
            <person name="Salamov A."/>
            <person name="Andreopoulos B."/>
            <person name="Baker S."/>
            <person name="Barry K."/>
            <person name="Bills G."/>
            <person name="Bluhm B."/>
            <person name="Cannon C."/>
            <person name="Castanera R."/>
            <person name="Culley D."/>
            <person name="Daum C."/>
            <person name="Ezra D."/>
            <person name="Gonzalez J."/>
            <person name="Henrissat B."/>
            <person name="Kuo A."/>
            <person name="Liang C."/>
            <person name="Lipzen A."/>
            <person name="Lutzoni F."/>
            <person name="Magnuson J."/>
            <person name="Mondo S."/>
            <person name="Nolan M."/>
            <person name="Ohm R."/>
            <person name="Pangilinan J."/>
            <person name="Park H.-J."/>
            <person name="Ramirez L."/>
            <person name="Alfaro M."/>
            <person name="Sun H."/>
            <person name="Tritt A."/>
            <person name="Yoshinaga Y."/>
            <person name="Zwiers L.-H."/>
            <person name="Turgeon B."/>
            <person name="Goodwin S."/>
            <person name="Spatafora J."/>
            <person name="Crous P."/>
            <person name="Grigoriev I."/>
        </authorList>
    </citation>
    <scope>NUCLEOTIDE SEQUENCE</scope>
    <source>
        <strain evidence="2">CBS 116435</strain>
    </source>
</reference>
<protein>
    <submittedName>
        <fullName evidence="2">Uncharacterized protein</fullName>
    </submittedName>
</protein>
<feature type="compositionally biased region" description="Low complexity" evidence="1">
    <location>
        <begin position="324"/>
        <end position="338"/>
    </location>
</feature>
<accession>A0A9P4UNR2</accession>
<feature type="region of interest" description="Disordered" evidence="1">
    <location>
        <begin position="147"/>
        <end position="175"/>
    </location>
</feature>
<dbReference type="EMBL" id="MU003794">
    <property type="protein sequence ID" value="KAF2720959.1"/>
    <property type="molecule type" value="Genomic_DNA"/>
</dbReference>
<evidence type="ECO:0000313" key="3">
    <source>
        <dbReference type="Proteomes" id="UP000799441"/>
    </source>
</evidence>
<gene>
    <name evidence="2" type="ORF">K431DRAFT_225267</name>
</gene>
<sequence length="632" mass="69986">MAADRPNLSITLPPSAAYYHNKQNEMPCTPEPSDQGQNVTEPPPPPKQTFKVRRKRNSTLTRQDVASEIVLPTIEMSSDISVCSSPLLEQQPLSKDFLAPAPINQRFEDPKTPEPRDTDLLHLQATPSEWDLITNTCADARYPARTRSVLSDSSNSTSSTSPFSVMPTSPASETTDPFLEDDTAKENKIIFSPHDNSPCVKRFKKYRDPRWTSAMDDHLWMTFMLYLSDPTLTPFKLMPGQVPPLGLCHKVAARAKKTWKPYRAISPGAASMPNDAADTIRASEFAMQSRWPRCEKAVRTRLRVLCKSKPSLPMHYQRLLRTRSPSPFTSSSPAAHSSEPPPTVQSAFSSRDLNVSLATATAPSMQPEGLLAQLAGNKAHVPQRPQSQRDVRPEGWFGRIGRSQAHQKSLSLQSGLGLEVPNNMAPPLASPFEESSGRSHLLHSMITTKSLGRNNLKQGNSLGPPFEGDPTMRRSLKRRFRSDEEKPKRLPVKDIFGLDEQPSTNVRNRGFSLGAVAPSVGLQDIFAPQTWTPVASSSAAVPSELDEEMTEAPNELPHPIALPAIGSLSVPRRLAEPTPRLGSPFVEAAAQRQHNTFPRSLFRTQENPQPFQQRLQELAREHSAKQAVPHLH</sequence>
<feature type="region of interest" description="Disordered" evidence="1">
    <location>
        <begin position="452"/>
        <end position="473"/>
    </location>
</feature>
<evidence type="ECO:0000313" key="2">
    <source>
        <dbReference type="EMBL" id="KAF2720959.1"/>
    </source>
</evidence>
<feature type="compositionally biased region" description="Polar residues" evidence="1">
    <location>
        <begin position="452"/>
        <end position="461"/>
    </location>
</feature>
<dbReference type="AlphaFoldDB" id="A0A9P4UNR2"/>
<organism evidence="2 3">
    <name type="scientific">Polychaeton citri CBS 116435</name>
    <dbReference type="NCBI Taxonomy" id="1314669"/>
    <lineage>
        <taxon>Eukaryota</taxon>
        <taxon>Fungi</taxon>
        <taxon>Dikarya</taxon>
        <taxon>Ascomycota</taxon>
        <taxon>Pezizomycotina</taxon>
        <taxon>Dothideomycetes</taxon>
        <taxon>Dothideomycetidae</taxon>
        <taxon>Capnodiales</taxon>
        <taxon>Capnodiaceae</taxon>
        <taxon>Polychaeton</taxon>
    </lineage>
</organism>
<feature type="region of interest" description="Disordered" evidence="1">
    <location>
        <begin position="323"/>
        <end position="347"/>
    </location>
</feature>
<dbReference type="OrthoDB" id="419770at2759"/>
<proteinExistence type="predicted"/>
<feature type="region of interest" description="Disordered" evidence="1">
    <location>
        <begin position="1"/>
        <end position="59"/>
    </location>
</feature>
<evidence type="ECO:0000256" key="1">
    <source>
        <dbReference type="SAM" id="MobiDB-lite"/>
    </source>
</evidence>
<keyword evidence="3" id="KW-1185">Reference proteome</keyword>